<proteinExistence type="predicted"/>
<organism evidence="1 2">
    <name type="scientific">Candidatus Hakubella thermalkaliphila</name>
    <dbReference type="NCBI Taxonomy" id="2754717"/>
    <lineage>
        <taxon>Bacteria</taxon>
        <taxon>Bacillati</taxon>
        <taxon>Actinomycetota</taxon>
        <taxon>Actinomycetota incertae sedis</taxon>
        <taxon>Candidatus Hakubellales</taxon>
        <taxon>Candidatus Hakubellaceae</taxon>
        <taxon>Candidatus Hakubella</taxon>
    </lineage>
</organism>
<protein>
    <submittedName>
        <fullName evidence="1">Uncharacterized protein</fullName>
    </submittedName>
</protein>
<comment type="caution">
    <text evidence="1">The sequence shown here is derived from an EMBL/GenBank/DDBJ whole genome shotgun (WGS) entry which is preliminary data.</text>
</comment>
<feature type="non-terminal residue" evidence="1">
    <location>
        <position position="1"/>
    </location>
</feature>
<dbReference type="AlphaFoldDB" id="A0A6V8P2V9"/>
<gene>
    <name evidence="1" type="ORF">HKBW3S25_01162</name>
</gene>
<reference evidence="1 2" key="1">
    <citation type="journal article" date="2020" name="Front. Microbiol.">
        <title>Single-cell genomics of novel Actinobacteria with the Wood-Ljungdahl pathway discovered in a serpentinizing system.</title>
        <authorList>
            <person name="Merino N."/>
            <person name="Kawai M."/>
            <person name="Boyd E.S."/>
            <person name="Colman D.R."/>
            <person name="McGlynn S.E."/>
            <person name="Nealson K.H."/>
            <person name="Kurokawa K."/>
            <person name="Hongoh Y."/>
        </authorList>
    </citation>
    <scope>NUCLEOTIDE SEQUENCE [LARGE SCALE GENOMIC DNA]</scope>
    <source>
        <strain evidence="1 2">S25</strain>
    </source>
</reference>
<dbReference type="EMBL" id="BLRX01000160">
    <property type="protein sequence ID" value="GFP25681.1"/>
    <property type="molecule type" value="Genomic_DNA"/>
</dbReference>
<dbReference type="Proteomes" id="UP000543224">
    <property type="component" value="Unassembled WGS sequence"/>
</dbReference>
<accession>A0A6V8P2V9</accession>
<evidence type="ECO:0000313" key="2">
    <source>
        <dbReference type="Proteomes" id="UP000543224"/>
    </source>
</evidence>
<name>A0A6V8P2V9_9ACTN</name>
<evidence type="ECO:0000313" key="1">
    <source>
        <dbReference type="EMBL" id="GFP25681.1"/>
    </source>
</evidence>
<sequence>LVIFREQIVGAYEFLMRFLGYQNLP</sequence>